<dbReference type="EC" id="3.4.22.49" evidence="2"/>
<accession>A0AA39KJX6</accession>
<keyword evidence="4" id="KW-0159">Chromosome partition</keyword>
<dbReference type="GO" id="GO:0005737">
    <property type="term" value="C:cytoplasm"/>
    <property type="evidence" value="ECO:0007669"/>
    <property type="project" value="TreeGrafter"/>
</dbReference>
<evidence type="ECO:0000313" key="6">
    <source>
        <dbReference type="EMBL" id="KAK0164243.1"/>
    </source>
</evidence>
<dbReference type="Proteomes" id="UP001168990">
    <property type="component" value="Unassembled WGS sequence"/>
</dbReference>
<evidence type="ECO:0000256" key="1">
    <source>
        <dbReference type="ARBA" id="ARBA00000451"/>
    </source>
</evidence>
<dbReference type="InterPro" id="IPR030397">
    <property type="entry name" value="SEPARIN_core_dom"/>
</dbReference>
<comment type="catalytic activity">
    <reaction evidence="1">
        <text>All bonds known to be hydrolyzed by this endopeptidase have arginine in P1 and an acidic residue in P4. P6 is often occupied by an acidic residue or by a hydroxy-amino-acid residue, the phosphorylation of which enhances cleavage.</text>
        <dbReference type="EC" id="3.4.22.49"/>
    </reaction>
</comment>
<dbReference type="GO" id="GO:0051307">
    <property type="term" value="P:meiotic chromosome separation"/>
    <property type="evidence" value="ECO:0007669"/>
    <property type="project" value="TreeGrafter"/>
</dbReference>
<sequence length="625" mass="71571">MSVEYDKKIDINIQKILRECEISDEFEQRLSNGILPVDDSPEKFRNDLKNFLNGMKINTASVEYASLNRLMAFSYLEANEEAKAINHLIESHAVIHRQQTNFRFAKCEVRQQIGLPTRSLGILPQYMKFDLESVDGPDSLKVKLSELPEEWYMMQITLQYESSNSNGSYSALSNQQVHSHPIYLTILPTGNSTVEPFCIALPNPPTDMYDICKEIKDLLDGNKSELQAEYRNHATYWKMRAKQNNRMKTAVTEMENSWLKQWRIFFIADPIEVPQCFRDLHKMIDKLIVDDCSDKPALSPKNIWILKKIVTCAYCLTKKEIANAVKSILPDRPKLARNIILSISGKLKFMDELQKVKRKNLVLIIDEHMDYFPFEAMSILKQQPVTRFSCLHVAYAMFKEHEATMENGCKIVTLDDESGTFIVNPANNLPKMAKRLKLFIDYWLENWNGVYNEKPNEDQFTSALVDHNVLMYSGHGSGIQYLAGEQIERLRVQSIVLLFGCSSVKLFPVGGRFPPYGVSNQYLTACSPNVLGMLWEVTDVDTDKMTTTFISNWIPSKAPRPWHDVNLDQWSNGTLIFKTATSDANMAKPMEPEMLRALAEAKEVCSQYMTSAAVVTRGLPIKLKY</sequence>
<gene>
    <name evidence="6" type="ORF">PV328_002892</name>
</gene>
<organism evidence="6 7">
    <name type="scientific">Microctonus aethiopoides</name>
    <dbReference type="NCBI Taxonomy" id="144406"/>
    <lineage>
        <taxon>Eukaryota</taxon>
        <taxon>Metazoa</taxon>
        <taxon>Ecdysozoa</taxon>
        <taxon>Arthropoda</taxon>
        <taxon>Hexapoda</taxon>
        <taxon>Insecta</taxon>
        <taxon>Pterygota</taxon>
        <taxon>Neoptera</taxon>
        <taxon>Endopterygota</taxon>
        <taxon>Hymenoptera</taxon>
        <taxon>Apocrita</taxon>
        <taxon>Ichneumonoidea</taxon>
        <taxon>Braconidae</taxon>
        <taxon>Euphorinae</taxon>
        <taxon>Microctonus</taxon>
    </lineage>
</organism>
<dbReference type="EMBL" id="JAQQBS010001422">
    <property type="protein sequence ID" value="KAK0164243.1"/>
    <property type="molecule type" value="Genomic_DNA"/>
</dbReference>
<protein>
    <recommendedName>
        <fullName evidence="2">separase</fullName>
        <ecNumber evidence="2">3.4.22.49</ecNumber>
    </recommendedName>
</protein>
<keyword evidence="7" id="KW-1185">Reference proteome</keyword>
<dbReference type="GO" id="GO:0006508">
    <property type="term" value="P:proteolysis"/>
    <property type="evidence" value="ECO:0007669"/>
    <property type="project" value="InterPro"/>
</dbReference>
<evidence type="ECO:0000313" key="7">
    <source>
        <dbReference type="Proteomes" id="UP001168990"/>
    </source>
</evidence>
<dbReference type="InterPro" id="IPR005314">
    <property type="entry name" value="Peptidase_C50"/>
</dbReference>
<dbReference type="PROSITE" id="PS51700">
    <property type="entry name" value="SEPARIN"/>
    <property type="match status" value="1"/>
</dbReference>
<evidence type="ECO:0000256" key="3">
    <source>
        <dbReference type="ARBA" id="ARBA00022801"/>
    </source>
</evidence>
<feature type="domain" description="Peptidase C50" evidence="5">
    <location>
        <begin position="416"/>
        <end position="512"/>
    </location>
</feature>
<dbReference type="GO" id="GO:0072686">
    <property type="term" value="C:mitotic spindle"/>
    <property type="evidence" value="ECO:0007669"/>
    <property type="project" value="TreeGrafter"/>
</dbReference>
<keyword evidence="3" id="KW-0378">Hydrolase</keyword>
<dbReference type="PANTHER" id="PTHR12792">
    <property type="entry name" value="EXTRA SPINDLE POLES 1-RELATED"/>
    <property type="match status" value="1"/>
</dbReference>
<reference evidence="6" key="1">
    <citation type="journal article" date="2023" name="bioRxiv">
        <title>Scaffold-level genome assemblies of two parasitoid biocontrol wasps reveal the parthenogenesis mechanism and an associated novel virus.</title>
        <authorList>
            <person name="Inwood S."/>
            <person name="Skelly J."/>
            <person name="Guhlin J."/>
            <person name="Harrop T."/>
            <person name="Goldson S."/>
            <person name="Dearden P."/>
        </authorList>
    </citation>
    <scope>NUCLEOTIDE SEQUENCE</scope>
    <source>
        <strain evidence="6">Irish</strain>
        <tissue evidence="6">Whole body</tissue>
    </source>
</reference>
<dbReference type="Pfam" id="PF03568">
    <property type="entry name" value="Separin_C"/>
    <property type="match status" value="1"/>
</dbReference>
<reference evidence="6" key="2">
    <citation type="submission" date="2023-03" db="EMBL/GenBank/DDBJ databases">
        <authorList>
            <person name="Inwood S.N."/>
            <person name="Skelly J.G."/>
            <person name="Guhlin J."/>
            <person name="Harrop T.W.R."/>
            <person name="Goldson S.G."/>
            <person name="Dearden P.K."/>
        </authorList>
    </citation>
    <scope>NUCLEOTIDE SEQUENCE</scope>
    <source>
        <strain evidence="6">Irish</strain>
        <tissue evidence="6">Whole body</tissue>
    </source>
</reference>
<evidence type="ECO:0000256" key="4">
    <source>
        <dbReference type="ARBA" id="ARBA00022829"/>
    </source>
</evidence>
<comment type="caution">
    <text evidence="6">The sequence shown here is derived from an EMBL/GenBank/DDBJ whole genome shotgun (WGS) entry which is preliminary data.</text>
</comment>
<dbReference type="GO" id="GO:0005634">
    <property type="term" value="C:nucleus"/>
    <property type="evidence" value="ECO:0007669"/>
    <property type="project" value="InterPro"/>
</dbReference>
<dbReference type="GO" id="GO:0004197">
    <property type="term" value="F:cysteine-type endopeptidase activity"/>
    <property type="evidence" value="ECO:0007669"/>
    <property type="project" value="InterPro"/>
</dbReference>
<name>A0AA39KJX6_9HYME</name>
<evidence type="ECO:0000256" key="2">
    <source>
        <dbReference type="ARBA" id="ARBA00012489"/>
    </source>
</evidence>
<dbReference type="PANTHER" id="PTHR12792:SF0">
    <property type="entry name" value="SEPARIN"/>
    <property type="match status" value="1"/>
</dbReference>
<evidence type="ECO:0000259" key="5">
    <source>
        <dbReference type="PROSITE" id="PS51700"/>
    </source>
</evidence>
<proteinExistence type="predicted"/>
<dbReference type="AlphaFoldDB" id="A0AA39KJX6"/>